<protein>
    <submittedName>
        <fullName evidence="1">Uncharacterized protein</fullName>
    </submittedName>
</protein>
<dbReference type="EMBL" id="JBHTCG010000011">
    <property type="protein sequence ID" value="MFC7384332.1"/>
    <property type="molecule type" value="Genomic_DNA"/>
</dbReference>
<name>A0ABW2P3W8_9ACTN</name>
<dbReference type="RefSeq" id="WP_380828069.1">
    <property type="nucleotide sequence ID" value="NZ_JBHTCG010000011.1"/>
</dbReference>
<comment type="caution">
    <text evidence="1">The sequence shown here is derived from an EMBL/GenBank/DDBJ whole genome shotgun (WGS) entry which is preliminary data.</text>
</comment>
<organism evidence="1 2">
    <name type="scientific">Sphaerisporangium rhizosphaerae</name>
    <dbReference type="NCBI Taxonomy" id="2269375"/>
    <lineage>
        <taxon>Bacteria</taxon>
        <taxon>Bacillati</taxon>
        <taxon>Actinomycetota</taxon>
        <taxon>Actinomycetes</taxon>
        <taxon>Streptosporangiales</taxon>
        <taxon>Streptosporangiaceae</taxon>
        <taxon>Sphaerisporangium</taxon>
    </lineage>
</organism>
<proteinExistence type="predicted"/>
<keyword evidence="2" id="KW-1185">Reference proteome</keyword>
<reference evidence="2" key="1">
    <citation type="journal article" date="2019" name="Int. J. Syst. Evol. Microbiol.">
        <title>The Global Catalogue of Microorganisms (GCM) 10K type strain sequencing project: providing services to taxonomists for standard genome sequencing and annotation.</title>
        <authorList>
            <consortium name="The Broad Institute Genomics Platform"/>
            <consortium name="The Broad Institute Genome Sequencing Center for Infectious Disease"/>
            <person name="Wu L."/>
            <person name="Ma J."/>
        </authorList>
    </citation>
    <scope>NUCLEOTIDE SEQUENCE [LARGE SCALE GENOMIC DNA]</scope>
    <source>
        <strain evidence="2">CECT 7649</strain>
    </source>
</reference>
<sequence length="149" mass="16030">MEIIPGCGVALAKIGEARTDVEGRVGEPVHGPGDTKAVYSTTPMLVISYTPDDTVELVELAYNGQGGEEVFFDGVQLTFRFIDDVVADLTAMGYTSVPSDIGFDFHAGFSVWSMDSLWAQDLDPDATEDDERSVSEGVSVAPFSYFSQS</sequence>
<accession>A0ABW2P3W8</accession>
<gene>
    <name evidence="1" type="ORF">ACFQSB_19130</name>
</gene>
<dbReference type="Proteomes" id="UP001596496">
    <property type="component" value="Unassembled WGS sequence"/>
</dbReference>
<evidence type="ECO:0000313" key="2">
    <source>
        <dbReference type="Proteomes" id="UP001596496"/>
    </source>
</evidence>
<evidence type="ECO:0000313" key="1">
    <source>
        <dbReference type="EMBL" id="MFC7384332.1"/>
    </source>
</evidence>